<dbReference type="Gene3D" id="2.60.40.2700">
    <property type="match status" value="6"/>
</dbReference>
<feature type="compositionally biased region" description="Low complexity" evidence="1">
    <location>
        <begin position="578"/>
        <end position="592"/>
    </location>
</feature>
<accession>A0A1B7M0P1</accession>
<dbReference type="AlphaFoldDB" id="A0A1B7M0P1"/>
<keyword evidence="2" id="KW-0732">Signal</keyword>
<feature type="region of interest" description="Disordered" evidence="1">
    <location>
        <begin position="398"/>
        <end position="417"/>
    </location>
</feature>
<organism evidence="3 4">
    <name type="scientific">Enteractinococcus helveticum</name>
    <dbReference type="NCBI Taxonomy" id="1837282"/>
    <lineage>
        <taxon>Bacteria</taxon>
        <taxon>Bacillati</taxon>
        <taxon>Actinomycetota</taxon>
        <taxon>Actinomycetes</taxon>
        <taxon>Micrococcales</taxon>
        <taxon>Micrococcaceae</taxon>
    </lineage>
</organism>
<feature type="region of interest" description="Disordered" evidence="1">
    <location>
        <begin position="472"/>
        <end position="500"/>
    </location>
</feature>
<sequence>MKFRRAFAGVALIGAITVSGFVPANAAELAVPETTSSVTTETPAVGTVETLTAAITGTPQVGATLTADTNAEDGSTFEWLRDGVAIPAAIASVYVPTNDDICSTLAVRVSPPAGSGQEPVTSASTEPISFPASAVQQPTVSGSNVVGKALSAQSTGWPTGTTVSYQWLLNGTPISGATSSRYTLQAADQGKRVTVQVTGEITNCFSHQVTSSATAVSNVLGAPLAATTPVIKGTPKVGNTLTAQTGAWTKGTKLTYQWLRNGKAISKATGATYKPVAADVGKNISVKVTGSKAGHETISKASKALSKTVAGTLRSSTPKISGTAKVGKTLKITHGSWTSGTSFSYQWLRNGKAISKATKKTYTPVAADVGKRISVKVTGKKSGYKSVAKTSAKKAKTAVGTLSAPRPKVSGTPKVGHTVTAQTGTWTKGTKLTYQWLRNGKAISKATKKTYKPVAADVGKQLSVKVTGKKSGYKSVSKTSPKRAKTTRGTLTGARPKVTGTTTVGKTLKVTRGKWTSGTTFSYQWLRNGKAISGAKKSQYKLTSADRGKKISVRVTGKRSGYSTLNRTSAQVGPIKGTTSSSNSKTSSSSNKVKATGKSCPASHPIKGNRPTDGTDWKYHVRGGAFYNVTVPEECFKTTTAARAAGYRASKR</sequence>
<evidence type="ECO:0000256" key="1">
    <source>
        <dbReference type="SAM" id="MobiDB-lite"/>
    </source>
</evidence>
<protein>
    <recommendedName>
        <fullName evidence="5">Ig-like domain-containing protein</fullName>
    </recommendedName>
</protein>
<gene>
    <name evidence="3" type="ORF">A6F49_07700</name>
</gene>
<feature type="region of interest" description="Disordered" evidence="1">
    <location>
        <begin position="554"/>
        <end position="617"/>
    </location>
</feature>
<evidence type="ECO:0000256" key="2">
    <source>
        <dbReference type="SAM" id="SignalP"/>
    </source>
</evidence>
<dbReference type="STRING" id="1837282.A6F49_07700"/>
<evidence type="ECO:0008006" key="5">
    <source>
        <dbReference type="Google" id="ProtNLM"/>
    </source>
</evidence>
<dbReference type="EMBL" id="LXEY01000015">
    <property type="protein sequence ID" value="OAV61770.1"/>
    <property type="molecule type" value="Genomic_DNA"/>
</dbReference>
<comment type="caution">
    <text evidence="3">The sequence shown here is derived from an EMBL/GenBank/DDBJ whole genome shotgun (WGS) entry which is preliminary data.</text>
</comment>
<reference evidence="3 4" key="1">
    <citation type="submission" date="2016-04" db="EMBL/GenBank/DDBJ databases">
        <title>First whole genome shotgun sequence of the bacterium Enteractinococcus sp. strain UASWS1574.</title>
        <authorList>
            <person name="Crovadore J."/>
            <person name="Chablais R."/>
            <person name="Lefort F."/>
        </authorList>
    </citation>
    <scope>NUCLEOTIDE SEQUENCE [LARGE SCALE GENOMIC DNA]</scope>
    <source>
        <strain evidence="3 4">UASWS1574</strain>
    </source>
</reference>
<dbReference type="Proteomes" id="UP000078292">
    <property type="component" value="Unassembled WGS sequence"/>
</dbReference>
<proteinExistence type="predicted"/>
<feature type="signal peptide" evidence="2">
    <location>
        <begin position="1"/>
        <end position="26"/>
    </location>
</feature>
<feature type="compositionally biased region" description="Polar residues" evidence="1">
    <location>
        <begin position="561"/>
        <end position="571"/>
    </location>
</feature>
<evidence type="ECO:0000313" key="3">
    <source>
        <dbReference type="EMBL" id="OAV61770.1"/>
    </source>
</evidence>
<name>A0A1B7M0P1_9MICC</name>
<evidence type="ECO:0000313" key="4">
    <source>
        <dbReference type="Proteomes" id="UP000078292"/>
    </source>
</evidence>
<feature type="chain" id="PRO_5008597196" description="Ig-like domain-containing protein" evidence="2">
    <location>
        <begin position="27"/>
        <end position="652"/>
    </location>
</feature>
<keyword evidence="4" id="KW-1185">Reference proteome</keyword>